<evidence type="ECO:0000313" key="9">
    <source>
        <dbReference type="EMBL" id="ROW14237.1"/>
    </source>
</evidence>
<dbReference type="InterPro" id="IPR050131">
    <property type="entry name" value="Peptidase_S8_subtilisin-like"/>
</dbReference>
<dbReference type="InterPro" id="IPR034193">
    <property type="entry name" value="PCSK9_ProteinaseK-like"/>
</dbReference>
<dbReference type="InterPro" id="IPR037045">
    <property type="entry name" value="S8pro/Inhibitor_I9_sf"/>
</dbReference>
<dbReference type="Pfam" id="PF00082">
    <property type="entry name" value="Peptidase_S8"/>
    <property type="match status" value="1"/>
</dbReference>
<evidence type="ECO:0000256" key="3">
    <source>
        <dbReference type="ARBA" id="ARBA00022801"/>
    </source>
</evidence>
<comment type="similarity">
    <text evidence="1 5 6">Belongs to the peptidase S8 family.</text>
</comment>
<evidence type="ECO:0000256" key="1">
    <source>
        <dbReference type="ARBA" id="ARBA00011073"/>
    </source>
</evidence>
<dbReference type="OrthoDB" id="206201at2759"/>
<dbReference type="InterPro" id="IPR022398">
    <property type="entry name" value="Peptidase_S8_His-AS"/>
</dbReference>
<gene>
    <name evidence="9" type="ORF">VPNG_04313</name>
</gene>
<feature type="chain" id="PRO_5019378062" description="Peptidase S8/S53 domain-containing protein" evidence="7">
    <location>
        <begin position="27"/>
        <end position="444"/>
    </location>
</feature>
<evidence type="ECO:0000256" key="4">
    <source>
        <dbReference type="ARBA" id="ARBA00022825"/>
    </source>
</evidence>
<dbReference type="Proteomes" id="UP000285146">
    <property type="component" value="Unassembled WGS sequence"/>
</dbReference>
<evidence type="ECO:0000313" key="10">
    <source>
        <dbReference type="Proteomes" id="UP000285146"/>
    </source>
</evidence>
<evidence type="ECO:0000256" key="7">
    <source>
        <dbReference type="SAM" id="SignalP"/>
    </source>
</evidence>
<keyword evidence="10" id="KW-1185">Reference proteome</keyword>
<dbReference type="FunFam" id="3.40.50.200:FF:000007">
    <property type="entry name" value="Subtilisin-like serine protease"/>
    <property type="match status" value="1"/>
</dbReference>
<keyword evidence="4 5" id="KW-0720">Serine protease</keyword>
<evidence type="ECO:0000256" key="6">
    <source>
        <dbReference type="RuleBase" id="RU003355"/>
    </source>
</evidence>
<dbReference type="FunCoup" id="A0A423XDQ9">
    <property type="interactions" value="15"/>
</dbReference>
<keyword evidence="7" id="KW-0732">Signal</keyword>
<dbReference type="CDD" id="cd04077">
    <property type="entry name" value="Peptidases_S8_PCSK9_ProteinaseK_like"/>
    <property type="match status" value="1"/>
</dbReference>
<dbReference type="InParanoid" id="A0A423XDQ9"/>
<dbReference type="InterPro" id="IPR000209">
    <property type="entry name" value="Peptidase_S8/S53_dom"/>
</dbReference>
<protein>
    <recommendedName>
        <fullName evidence="8">Peptidase S8/S53 domain-containing protein</fullName>
    </recommendedName>
</protein>
<dbReference type="InterPro" id="IPR023828">
    <property type="entry name" value="Peptidase_S8_Ser-AS"/>
</dbReference>
<dbReference type="EMBL" id="LKEB01000015">
    <property type="protein sequence ID" value="ROW14237.1"/>
    <property type="molecule type" value="Genomic_DNA"/>
</dbReference>
<keyword evidence="3 5" id="KW-0378">Hydrolase</keyword>
<name>A0A423XDQ9_9PEZI</name>
<dbReference type="Gene3D" id="3.40.50.200">
    <property type="entry name" value="Peptidase S8/S53 domain"/>
    <property type="match status" value="1"/>
</dbReference>
<dbReference type="PANTHER" id="PTHR43806:SF11">
    <property type="entry name" value="CEREVISIN-RELATED"/>
    <property type="match status" value="1"/>
</dbReference>
<comment type="caution">
    <text evidence="9">The sequence shown here is derived from an EMBL/GenBank/DDBJ whole genome shotgun (WGS) entry which is preliminary data.</text>
</comment>
<evidence type="ECO:0000256" key="5">
    <source>
        <dbReference type="PROSITE-ProRule" id="PRU01240"/>
    </source>
</evidence>
<keyword evidence="2 5" id="KW-0645">Protease</keyword>
<organism evidence="9 10">
    <name type="scientific">Cytospora leucostoma</name>
    <dbReference type="NCBI Taxonomy" id="1230097"/>
    <lineage>
        <taxon>Eukaryota</taxon>
        <taxon>Fungi</taxon>
        <taxon>Dikarya</taxon>
        <taxon>Ascomycota</taxon>
        <taxon>Pezizomycotina</taxon>
        <taxon>Sordariomycetes</taxon>
        <taxon>Sordariomycetidae</taxon>
        <taxon>Diaporthales</taxon>
        <taxon>Cytosporaceae</taxon>
        <taxon>Cytospora</taxon>
    </lineage>
</organism>
<dbReference type="PROSITE" id="PS00136">
    <property type="entry name" value="SUBTILASE_ASP"/>
    <property type="match status" value="1"/>
</dbReference>
<evidence type="ECO:0000256" key="2">
    <source>
        <dbReference type="ARBA" id="ARBA00022670"/>
    </source>
</evidence>
<feature type="active site" description="Charge relay system" evidence="5">
    <location>
        <position position="376"/>
    </location>
</feature>
<dbReference type="GO" id="GO:0006508">
    <property type="term" value="P:proteolysis"/>
    <property type="evidence" value="ECO:0007669"/>
    <property type="project" value="UniProtKB-KW"/>
</dbReference>
<feature type="domain" description="Peptidase S8/S53" evidence="8">
    <location>
        <begin position="179"/>
        <end position="404"/>
    </location>
</feature>
<feature type="signal peptide" evidence="7">
    <location>
        <begin position="1"/>
        <end position="26"/>
    </location>
</feature>
<reference evidence="9 10" key="1">
    <citation type="submission" date="2015-09" db="EMBL/GenBank/DDBJ databases">
        <title>Host preference determinants of Valsa canker pathogens revealed by comparative genomics.</title>
        <authorList>
            <person name="Yin Z."/>
            <person name="Huang L."/>
        </authorList>
    </citation>
    <scope>NUCLEOTIDE SEQUENCE [LARGE SCALE GENOMIC DNA]</scope>
    <source>
        <strain evidence="9 10">SXYLt</strain>
    </source>
</reference>
<dbReference type="InterPro" id="IPR015500">
    <property type="entry name" value="Peptidase_S8_subtilisin-rel"/>
</dbReference>
<dbReference type="GO" id="GO:0004252">
    <property type="term" value="F:serine-type endopeptidase activity"/>
    <property type="evidence" value="ECO:0007669"/>
    <property type="project" value="UniProtKB-UniRule"/>
</dbReference>
<dbReference type="InterPro" id="IPR036852">
    <property type="entry name" value="Peptidase_S8/S53_dom_sf"/>
</dbReference>
<dbReference type="STRING" id="1230097.A0A423XDQ9"/>
<dbReference type="PROSITE" id="PS00138">
    <property type="entry name" value="SUBTILASE_SER"/>
    <property type="match status" value="1"/>
</dbReference>
<feature type="active site" description="Charge relay system" evidence="5">
    <location>
        <position position="187"/>
    </location>
</feature>
<dbReference type="Gene3D" id="3.30.70.80">
    <property type="entry name" value="Peptidase S8 propeptide/proteinase inhibitor I9"/>
    <property type="match status" value="1"/>
</dbReference>
<accession>A0A423XDQ9</accession>
<proteinExistence type="inferred from homology"/>
<dbReference type="PANTHER" id="PTHR43806">
    <property type="entry name" value="PEPTIDASE S8"/>
    <property type="match status" value="1"/>
</dbReference>
<dbReference type="SUPFAM" id="SSF52743">
    <property type="entry name" value="Subtilisin-like"/>
    <property type="match status" value="1"/>
</dbReference>
<sequence length="444" mass="46335">MASMRAVFTTLAFLSILTVLVGQVIAAPAPTAESLRVPSPSQGMGVPIMNRGAKNTIPNKYIVVYGDEFDDDTVGAHQAYWAATIARRNIGKRSLVDNRLLNTNIHTFTIGTLRAMALEADDTSAIEISSADEVSYIEADTYVHINKAITQQDATTGLARLSSSKPGATNYTYHDSAGEGITAFIVDTGIMADHEEFEGRAVFAFNSIDDVDTDEAGHGSHVAGTIGGKTFGVAKRATLVGVKVMGQDGLGSLSSTLAGLDFVSYTVRHRHLSGKSVMNLSLNGDLSLALNKAIDTLRAEGVVPVVSAGNDNTDAGNGSPASAPGAITVGAIDQTTDQRAWFSNFGPNVNVFAPGVNVESVGVQSTTDTRILNGTSMASPHVAGLAAYLMALENITSVDDVEARVAILAAATGSRVRGNVKGTTPWIANNGLWASAHGETRLVA</sequence>
<dbReference type="PROSITE" id="PS51892">
    <property type="entry name" value="SUBTILASE"/>
    <property type="match status" value="1"/>
</dbReference>
<dbReference type="PROSITE" id="PS00137">
    <property type="entry name" value="SUBTILASE_HIS"/>
    <property type="match status" value="1"/>
</dbReference>
<dbReference type="AlphaFoldDB" id="A0A423XDQ9"/>
<dbReference type="InterPro" id="IPR023827">
    <property type="entry name" value="Peptidase_S8_Asp-AS"/>
</dbReference>
<dbReference type="PRINTS" id="PR00723">
    <property type="entry name" value="SUBTILISIN"/>
</dbReference>
<dbReference type="SUPFAM" id="SSF54897">
    <property type="entry name" value="Protease propeptides/inhibitors"/>
    <property type="match status" value="1"/>
</dbReference>
<feature type="active site" description="Charge relay system" evidence="5">
    <location>
        <position position="218"/>
    </location>
</feature>
<evidence type="ECO:0000259" key="8">
    <source>
        <dbReference type="Pfam" id="PF00082"/>
    </source>
</evidence>